<evidence type="ECO:0000313" key="3">
    <source>
        <dbReference type="Proteomes" id="UP001642484"/>
    </source>
</evidence>
<organism evidence="2 3">
    <name type="scientific">Durusdinium trenchii</name>
    <dbReference type="NCBI Taxonomy" id="1381693"/>
    <lineage>
        <taxon>Eukaryota</taxon>
        <taxon>Sar</taxon>
        <taxon>Alveolata</taxon>
        <taxon>Dinophyceae</taxon>
        <taxon>Suessiales</taxon>
        <taxon>Symbiodiniaceae</taxon>
        <taxon>Durusdinium</taxon>
    </lineage>
</organism>
<evidence type="ECO:0000256" key="1">
    <source>
        <dbReference type="SAM" id="MobiDB-lite"/>
    </source>
</evidence>
<feature type="region of interest" description="Disordered" evidence="1">
    <location>
        <begin position="19"/>
        <end position="74"/>
    </location>
</feature>
<name>A0ABP0N5R7_9DINO</name>
<proteinExistence type="predicted"/>
<dbReference type="Proteomes" id="UP001642484">
    <property type="component" value="Unassembled WGS sequence"/>
</dbReference>
<comment type="caution">
    <text evidence="2">The sequence shown here is derived from an EMBL/GenBank/DDBJ whole genome shotgun (WGS) entry which is preliminary data.</text>
</comment>
<feature type="compositionally biased region" description="Polar residues" evidence="1">
    <location>
        <begin position="19"/>
        <end position="50"/>
    </location>
</feature>
<sequence length="168" mass="18517">MQRRSRLKVQLLFRANSDDNTATVHGNNVASAPTPFDSTGPSDESVQNVDSVPAGVQRSLQPTGAESSDGERDKMLTAVLPETAIKPEADTTEVRSLADAHSWPDHLLETYANHFEVHDDSTRLISNSEPESDDDLGHDKAGRDMRQCLKDLKHRMDFSIISTAFSLE</sequence>
<reference evidence="2 3" key="1">
    <citation type="submission" date="2024-02" db="EMBL/GenBank/DDBJ databases">
        <authorList>
            <person name="Chen Y."/>
            <person name="Shah S."/>
            <person name="Dougan E. K."/>
            <person name="Thang M."/>
            <person name="Chan C."/>
        </authorList>
    </citation>
    <scope>NUCLEOTIDE SEQUENCE [LARGE SCALE GENOMIC DNA]</scope>
</reference>
<evidence type="ECO:0000313" key="2">
    <source>
        <dbReference type="EMBL" id="CAK9057699.1"/>
    </source>
</evidence>
<protein>
    <submittedName>
        <fullName evidence="2">Uncharacterized protein</fullName>
    </submittedName>
</protein>
<accession>A0ABP0N5R7</accession>
<gene>
    <name evidence="2" type="ORF">CCMP2556_LOCUS28452</name>
</gene>
<keyword evidence="3" id="KW-1185">Reference proteome</keyword>
<dbReference type="EMBL" id="CAXAMN010021296">
    <property type="protein sequence ID" value="CAK9057699.1"/>
    <property type="molecule type" value="Genomic_DNA"/>
</dbReference>